<reference evidence="2" key="2">
    <citation type="submission" date="2023-12" db="EMBL/GenBank/DDBJ databases">
        <authorList>
            <person name="Sun Q."/>
            <person name="Inoue M."/>
        </authorList>
    </citation>
    <scope>NUCLEOTIDE SEQUENCE</scope>
    <source>
        <strain evidence="2">JCM 12289</strain>
    </source>
</reference>
<dbReference type="Pfam" id="PF26500">
    <property type="entry name" value="DUF8166"/>
    <property type="match status" value="1"/>
</dbReference>
<name>A0AAV3SC20_HALDO</name>
<proteinExistence type="predicted"/>
<reference evidence="2" key="1">
    <citation type="journal article" date="2014" name="Int. J. Syst. Evol. Microbiol.">
        <title>Complete genome sequence of Corynebacterium casei LMG S-19264T (=DSM 44701T), isolated from a smear-ripened cheese.</title>
        <authorList>
            <consortium name="US DOE Joint Genome Institute (JGI-PGF)"/>
            <person name="Walter F."/>
            <person name="Albersmeier A."/>
            <person name="Kalinowski J."/>
            <person name="Ruckert C."/>
        </authorList>
    </citation>
    <scope>NUCLEOTIDE SEQUENCE</scope>
    <source>
        <strain evidence="2">JCM 12289</strain>
    </source>
</reference>
<sequence length="217" mass="24195">MTANESVIGDDDLTIASIVESNGQMDYVAEVYRDHDKASVPEKQDYEFGQPVYVTTTVRGEERALVGVVYESRLVNPDQGRDGPRLSTPDQELFVPGYVDEKQTLLGIALLGFAELAPADGGQGFASVSQELPRWTLDIDDPVSKLSGAGFRRFHQPDGQLALRYYDRLITAAERFGAEVTLSLIERLRVETDREAMLDVIERKVRWEASTDRGVVR</sequence>
<dbReference type="InterPro" id="IPR058479">
    <property type="entry name" value="DUF8166"/>
</dbReference>
<evidence type="ECO:0000259" key="1">
    <source>
        <dbReference type="Pfam" id="PF26500"/>
    </source>
</evidence>
<accession>A0AAV3SC20</accession>
<feature type="domain" description="DUF8166" evidence="1">
    <location>
        <begin position="3"/>
        <end position="216"/>
    </location>
</feature>
<comment type="caution">
    <text evidence="2">The sequence shown here is derived from an EMBL/GenBank/DDBJ whole genome shotgun (WGS) entry which is preliminary data.</text>
</comment>
<gene>
    <name evidence="2" type="ORF">GCM10008985_00990</name>
</gene>
<evidence type="ECO:0000313" key="3">
    <source>
        <dbReference type="Proteomes" id="UP001500962"/>
    </source>
</evidence>
<dbReference type="Proteomes" id="UP001500962">
    <property type="component" value="Unassembled WGS sequence"/>
</dbReference>
<dbReference type="EMBL" id="BAAADN010000002">
    <property type="protein sequence ID" value="GAA0449411.1"/>
    <property type="molecule type" value="Genomic_DNA"/>
</dbReference>
<organism evidence="2 3">
    <name type="scientific">Halococcus dombrowskii</name>
    <dbReference type="NCBI Taxonomy" id="179637"/>
    <lineage>
        <taxon>Archaea</taxon>
        <taxon>Methanobacteriati</taxon>
        <taxon>Methanobacteriota</taxon>
        <taxon>Stenosarchaea group</taxon>
        <taxon>Halobacteria</taxon>
        <taxon>Halobacteriales</taxon>
        <taxon>Halococcaceae</taxon>
        <taxon>Halococcus</taxon>
    </lineage>
</organism>
<dbReference type="AlphaFoldDB" id="A0AAV3SC20"/>
<evidence type="ECO:0000313" key="2">
    <source>
        <dbReference type="EMBL" id="GAA0449411.1"/>
    </source>
</evidence>
<protein>
    <recommendedName>
        <fullName evidence="1">DUF8166 domain-containing protein</fullName>
    </recommendedName>
</protein>